<protein>
    <submittedName>
        <fullName evidence="1">DNA mismatch repair protein</fullName>
    </submittedName>
</protein>
<evidence type="ECO:0000313" key="2">
    <source>
        <dbReference type="Proteomes" id="UP000194816"/>
    </source>
</evidence>
<gene>
    <name evidence="1" type="ORF">BK716_18375</name>
</gene>
<name>A0A9X6QPM2_BACUH</name>
<dbReference type="AlphaFoldDB" id="A0A9X6QPM2"/>
<dbReference type="Proteomes" id="UP000194816">
    <property type="component" value="Unassembled WGS sequence"/>
</dbReference>
<dbReference type="RefSeq" id="WP_088115024.1">
    <property type="nucleotide sequence ID" value="NZ_MOOK01000144.1"/>
</dbReference>
<accession>A0A9X6QPM2</accession>
<proteinExistence type="predicted"/>
<organism evidence="1 2">
    <name type="scientific">Bacillus thuringiensis subsp. higo</name>
    <dbReference type="NCBI Taxonomy" id="132266"/>
    <lineage>
        <taxon>Bacteria</taxon>
        <taxon>Bacillati</taxon>
        <taxon>Bacillota</taxon>
        <taxon>Bacilli</taxon>
        <taxon>Bacillales</taxon>
        <taxon>Bacillaceae</taxon>
        <taxon>Bacillus</taxon>
        <taxon>Bacillus cereus group</taxon>
    </lineage>
</organism>
<sequence length="147" mass="16824">MSIEVKKEDIIQHGIETFRSLGAHYVCEVCIKSGNSCCFSCQHLQDGVGCRKRNTACTAWLCGIQGFLFDQIGLLDEWNRFWSEIPGQMFRRDITPDKVRIRSFIDTKKLDSRAGERLAERLKSYVQQGGDIGELECHLSKTYSKLK</sequence>
<evidence type="ECO:0000313" key="1">
    <source>
        <dbReference type="EMBL" id="OUB48763.1"/>
    </source>
</evidence>
<dbReference type="EMBL" id="MOOK01000144">
    <property type="protein sequence ID" value="OUB48763.1"/>
    <property type="molecule type" value="Genomic_DNA"/>
</dbReference>
<reference evidence="1 2" key="1">
    <citation type="submission" date="2016-10" db="EMBL/GenBank/DDBJ databases">
        <title>Comparative genomics of Bacillus thuringiensis reveals a path to pathogens against multiple invertebrate hosts.</title>
        <authorList>
            <person name="Zheng J."/>
            <person name="Gao Q."/>
            <person name="Liu H."/>
            <person name="Peng D."/>
            <person name="Ruan L."/>
            <person name="Sun M."/>
        </authorList>
    </citation>
    <scope>NUCLEOTIDE SEQUENCE [LARGE SCALE GENOMIC DNA]</scope>
    <source>
        <strain evidence="1">BGSC 4AU1</strain>
    </source>
</reference>
<comment type="caution">
    <text evidence="1">The sequence shown here is derived from an EMBL/GenBank/DDBJ whole genome shotgun (WGS) entry which is preliminary data.</text>
</comment>